<dbReference type="GO" id="GO:0005524">
    <property type="term" value="F:ATP binding"/>
    <property type="evidence" value="ECO:0007669"/>
    <property type="project" value="UniProtKB-UniRule"/>
</dbReference>
<keyword evidence="3 6" id="KW-0518">Myosin</keyword>
<keyword evidence="5 6" id="KW-0009">Actin-binding</keyword>
<evidence type="ECO:0000256" key="4">
    <source>
        <dbReference type="ARBA" id="ARBA00023175"/>
    </source>
</evidence>
<evidence type="ECO:0000256" key="5">
    <source>
        <dbReference type="ARBA" id="ARBA00023203"/>
    </source>
</evidence>
<feature type="domain" description="Myosin motor" evidence="9">
    <location>
        <begin position="64"/>
        <end position="854"/>
    </location>
</feature>
<dbReference type="GO" id="GO:0005737">
    <property type="term" value="C:cytoplasm"/>
    <property type="evidence" value="ECO:0007669"/>
    <property type="project" value="TreeGrafter"/>
</dbReference>
<dbReference type="GO" id="GO:0051015">
    <property type="term" value="F:actin filament binding"/>
    <property type="evidence" value="ECO:0007669"/>
    <property type="project" value="TreeGrafter"/>
</dbReference>
<dbReference type="PROSITE" id="PS51456">
    <property type="entry name" value="MYOSIN_MOTOR"/>
    <property type="match status" value="1"/>
</dbReference>
<name>A0A2R5GC60_9STRA</name>
<evidence type="ECO:0000313" key="10">
    <source>
        <dbReference type="EMBL" id="GBG25741.1"/>
    </source>
</evidence>
<feature type="compositionally biased region" description="Basic and acidic residues" evidence="8">
    <location>
        <begin position="953"/>
        <end position="977"/>
    </location>
</feature>
<dbReference type="AlphaFoldDB" id="A0A2R5GC60"/>
<evidence type="ECO:0000313" key="11">
    <source>
        <dbReference type="Proteomes" id="UP000241890"/>
    </source>
</evidence>
<dbReference type="GO" id="GO:0007015">
    <property type="term" value="P:actin filament organization"/>
    <property type="evidence" value="ECO:0007669"/>
    <property type="project" value="TreeGrafter"/>
</dbReference>
<comment type="caution">
    <text evidence="6">Lacks conserved residue(s) required for the propagation of feature annotation.</text>
</comment>
<keyword evidence="2 6" id="KW-0067">ATP-binding</keyword>
<dbReference type="GO" id="GO:0016020">
    <property type="term" value="C:membrane"/>
    <property type="evidence" value="ECO:0007669"/>
    <property type="project" value="TreeGrafter"/>
</dbReference>
<accession>A0A2R5GC60</accession>
<gene>
    <name evidence="10" type="ORF">FCC1311_019602</name>
</gene>
<evidence type="ECO:0000256" key="3">
    <source>
        <dbReference type="ARBA" id="ARBA00023123"/>
    </source>
</evidence>
<keyword evidence="4 6" id="KW-0505">Motor protein</keyword>
<sequence>MSDALRVRVESDVWIPACKGNEREVYELAKVLSMDDEAKTCTVKASSGPKLQLSIDDLQLTNPRVVPDMTSLYHINDAGILHNLKVRSEKDLPYTMMGSVLVSVNPLHAVRDPDVGPNKVLPADVPHPYSISENAFKNMTFSYERKMQVTRQLEIMSRAGQDVSSMGDIELVVNQSVVISGESGSGKTEAGKRVLSHLVTRTCSNESNNSKLDVQLAGVGPILEGFGNASTVCNHNSSRFGKFSKLHFLQTSQERGRGRSWDLVGATAETYLLEKSRVVNHSNGERNFHVFYQLINGADDALRKRLELPAKVQDARKFRYLTPGMLAQSTDASAGAAAGKSVGGAGGRARGRRGAGAAPSSAPSKGGMTKTMTVSNERYFEPQILEKDKRNFGFLLQALADIGKTPTEIDELLSVVGGILHLGNISFVNDEATSDDAARVADDGKAALHKSASLLGVNEADLLTLLLEKEVKAGLEVIKSRLDTTSAQYGRDALAKWTYGIIFDWLVHEINAVLMSSYTADTPLEEIPFIGVLDIFGFESFAKNGFEQLLINYTNESLQSTFNYQVFVAEADLYKQEGLILAGEPFACPADDGACLDLFEGKPGTAGLLMEIDSESRAPKPSDDKMNRRLHQCFGKEKSFPKPHPKDLAKKFLVSHYAGVVEYTVGDFVEKNNDRIPAKMHALMRVASNSVVCSAFERCADSGSSKAKKTVVANFGRQIRGLVDTLESTKCSFIRCVKPNPEMKYAPGTNWFNNQYVAEQLKCLSIPQTAAVLKSGFPTRIEYDSIVSAYQTALPPDALQVWQRANENGNKQNGRTFVCALFWAFKVPQEAYRLGLSRVFFSSGMIDLLDRIMKEAAAWAQDEGKESEEKIEVGRRFKLYYARLRWRRCAAKVIACNKFLAVLKASRARGNAARVAQAAVRSFLFRLVISKRIEKRLEAKRAAERKAREAAERKAREEAEQKRREALKEGKVSREEAAEVFSQSAQHHGAPPSGPSKPSKDSNLRGKKPGLAIDAGSSKNMPPLKTPTETGAKARQRYRSAKRISGGWNLSGALRTPRGSLNPDFLELVDMAQQGIKKENQELRDQNERLRSDLEELKADLILLRKATTPFQHVLHIV</sequence>
<dbReference type="Gene3D" id="1.20.5.4820">
    <property type="match status" value="1"/>
</dbReference>
<proteinExistence type="inferred from homology"/>
<dbReference type="InParanoid" id="A0A2R5GC60"/>
<dbReference type="InterPro" id="IPR036961">
    <property type="entry name" value="Kinesin_motor_dom_sf"/>
</dbReference>
<dbReference type="PANTHER" id="PTHR13140">
    <property type="entry name" value="MYOSIN"/>
    <property type="match status" value="1"/>
</dbReference>
<dbReference type="Gene3D" id="1.20.120.720">
    <property type="entry name" value="Myosin VI head, motor domain, U50 subdomain"/>
    <property type="match status" value="1"/>
</dbReference>
<keyword evidence="11" id="KW-1185">Reference proteome</keyword>
<feature type="coiled-coil region" evidence="7">
    <location>
        <begin position="1069"/>
        <end position="1107"/>
    </location>
</feature>
<comment type="caution">
    <text evidence="10">The sequence shown here is derived from an EMBL/GenBank/DDBJ whole genome shotgun (WGS) entry which is preliminary data.</text>
</comment>
<dbReference type="PANTHER" id="PTHR13140:SF845">
    <property type="entry name" value="MYOSIN-LIKE PROTEIN"/>
    <property type="match status" value="1"/>
</dbReference>
<evidence type="ECO:0000256" key="8">
    <source>
        <dbReference type="SAM" id="MobiDB-lite"/>
    </source>
</evidence>
<dbReference type="OrthoDB" id="6108017at2759"/>
<dbReference type="InterPro" id="IPR001609">
    <property type="entry name" value="Myosin_head_motor_dom-like"/>
</dbReference>
<feature type="region of interest" description="Disordered" evidence="8">
    <location>
        <begin position="953"/>
        <end position="1036"/>
    </location>
</feature>
<keyword evidence="1 6" id="KW-0547">Nucleotide-binding</keyword>
<dbReference type="GO" id="GO:0016459">
    <property type="term" value="C:myosin complex"/>
    <property type="evidence" value="ECO:0007669"/>
    <property type="project" value="UniProtKB-KW"/>
</dbReference>
<organism evidence="10 11">
    <name type="scientific">Hondaea fermentalgiana</name>
    <dbReference type="NCBI Taxonomy" id="2315210"/>
    <lineage>
        <taxon>Eukaryota</taxon>
        <taxon>Sar</taxon>
        <taxon>Stramenopiles</taxon>
        <taxon>Bigyra</taxon>
        <taxon>Labyrinthulomycetes</taxon>
        <taxon>Thraustochytrida</taxon>
        <taxon>Thraustochytriidae</taxon>
        <taxon>Hondaea</taxon>
    </lineage>
</organism>
<feature type="binding site" evidence="6">
    <location>
        <begin position="181"/>
        <end position="188"/>
    </location>
    <ligand>
        <name>ATP</name>
        <dbReference type="ChEBI" id="CHEBI:30616"/>
    </ligand>
</feature>
<keyword evidence="7" id="KW-0175">Coiled coil</keyword>
<dbReference type="GO" id="GO:0000146">
    <property type="term" value="F:microfilament motor activity"/>
    <property type="evidence" value="ECO:0007669"/>
    <property type="project" value="TreeGrafter"/>
</dbReference>
<feature type="region of interest" description="Disordered" evidence="8">
    <location>
        <begin position="332"/>
        <end position="370"/>
    </location>
</feature>
<dbReference type="Pfam" id="PF00063">
    <property type="entry name" value="Myosin_head"/>
    <property type="match status" value="2"/>
</dbReference>
<dbReference type="Gene3D" id="3.40.850.10">
    <property type="entry name" value="Kinesin motor domain"/>
    <property type="match status" value="1"/>
</dbReference>
<dbReference type="EMBL" id="BEYU01000015">
    <property type="protein sequence ID" value="GBG25741.1"/>
    <property type="molecule type" value="Genomic_DNA"/>
</dbReference>
<evidence type="ECO:0000256" key="1">
    <source>
        <dbReference type="ARBA" id="ARBA00022741"/>
    </source>
</evidence>
<feature type="compositionally biased region" description="Low complexity" evidence="8">
    <location>
        <begin position="355"/>
        <end position="367"/>
    </location>
</feature>
<evidence type="ECO:0000256" key="6">
    <source>
        <dbReference type="PROSITE-ProRule" id="PRU00782"/>
    </source>
</evidence>
<dbReference type="SUPFAM" id="SSF52540">
    <property type="entry name" value="P-loop containing nucleoside triphosphate hydrolases"/>
    <property type="match status" value="1"/>
</dbReference>
<comment type="similarity">
    <text evidence="6">Belongs to the TRAFAC class myosin-kinesin ATPase superfamily. Myosin family.</text>
</comment>
<evidence type="ECO:0000256" key="7">
    <source>
        <dbReference type="SAM" id="Coils"/>
    </source>
</evidence>
<reference evidence="10 11" key="1">
    <citation type="submission" date="2017-12" db="EMBL/GenBank/DDBJ databases">
        <title>Sequencing, de novo assembly and annotation of complete genome of a new Thraustochytrid species, strain FCC1311.</title>
        <authorList>
            <person name="Sedici K."/>
            <person name="Godart F."/>
            <person name="Aiese Cigliano R."/>
            <person name="Sanseverino W."/>
            <person name="Barakat M."/>
            <person name="Ortet P."/>
            <person name="Marechal E."/>
            <person name="Cagnac O."/>
            <person name="Amato A."/>
        </authorList>
    </citation>
    <scope>NUCLEOTIDE SEQUENCE [LARGE SCALE GENOMIC DNA]</scope>
</reference>
<dbReference type="Gene3D" id="1.20.58.530">
    <property type="match status" value="1"/>
</dbReference>
<dbReference type="PRINTS" id="PR00193">
    <property type="entry name" value="MYOSINHEAVY"/>
</dbReference>
<dbReference type="InterPro" id="IPR027417">
    <property type="entry name" value="P-loop_NTPase"/>
</dbReference>
<evidence type="ECO:0000256" key="2">
    <source>
        <dbReference type="ARBA" id="ARBA00022840"/>
    </source>
</evidence>
<dbReference type="Proteomes" id="UP000241890">
    <property type="component" value="Unassembled WGS sequence"/>
</dbReference>
<protein>
    <submittedName>
        <fullName evidence="10">Myosin-IB</fullName>
    </submittedName>
</protein>
<evidence type="ECO:0000259" key="9">
    <source>
        <dbReference type="PROSITE" id="PS51456"/>
    </source>
</evidence>
<dbReference type="SMART" id="SM00242">
    <property type="entry name" value="MYSc"/>
    <property type="match status" value="1"/>
</dbReference>